<dbReference type="AlphaFoldDB" id="A0A834TKN2"/>
<evidence type="ECO:0000313" key="2">
    <source>
        <dbReference type="Proteomes" id="UP000634136"/>
    </source>
</evidence>
<gene>
    <name evidence="1" type="ORF">G2W53_022107</name>
</gene>
<comment type="caution">
    <text evidence="1">The sequence shown here is derived from an EMBL/GenBank/DDBJ whole genome shotgun (WGS) entry which is preliminary data.</text>
</comment>
<accession>A0A834TKN2</accession>
<reference evidence="1" key="1">
    <citation type="submission" date="2020-09" db="EMBL/GenBank/DDBJ databases">
        <title>Genome-Enabled Discovery of Anthraquinone Biosynthesis in Senna tora.</title>
        <authorList>
            <person name="Kang S.-H."/>
            <person name="Pandey R.P."/>
            <person name="Lee C.-M."/>
            <person name="Sim J.-S."/>
            <person name="Jeong J.-T."/>
            <person name="Choi B.-S."/>
            <person name="Jung M."/>
            <person name="Ginzburg D."/>
            <person name="Zhao K."/>
            <person name="Won S.Y."/>
            <person name="Oh T.-J."/>
            <person name="Yu Y."/>
            <person name="Kim N.-H."/>
            <person name="Lee O.R."/>
            <person name="Lee T.-H."/>
            <person name="Bashyal P."/>
            <person name="Kim T.-S."/>
            <person name="Lee W.-H."/>
            <person name="Kawkins C."/>
            <person name="Kim C.-K."/>
            <person name="Kim J.S."/>
            <person name="Ahn B.O."/>
            <person name="Rhee S.Y."/>
            <person name="Sohng J.K."/>
        </authorList>
    </citation>
    <scope>NUCLEOTIDE SEQUENCE</scope>
    <source>
        <tissue evidence="1">Leaf</tissue>
    </source>
</reference>
<sequence length="137" mass="15036">MTHTGGTDGQAVVVVSKDCWTRSTGIAGDTETNYHGKLQGKGLDLLAAPLECQTGLHESLVPPVGTIEHPSTTGSLANVLEGQVRLRVIGDVRVQSRFNWGLVDLVGRVLWALLSLYVGRLRRYLRCMYFRNDSGQR</sequence>
<keyword evidence="2" id="KW-1185">Reference proteome</keyword>
<proteinExistence type="predicted"/>
<protein>
    <submittedName>
        <fullName evidence="1">Uncharacterized protein</fullName>
    </submittedName>
</protein>
<evidence type="ECO:0000313" key="1">
    <source>
        <dbReference type="EMBL" id="KAF7823963.1"/>
    </source>
</evidence>
<dbReference type="Proteomes" id="UP000634136">
    <property type="component" value="Unassembled WGS sequence"/>
</dbReference>
<dbReference type="EMBL" id="JAAIUW010000007">
    <property type="protein sequence ID" value="KAF7823963.1"/>
    <property type="molecule type" value="Genomic_DNA"/>
</dbReference>
<organism evidence="1 2">
    <name type="scientific">Senna tora</name>
    <dbReference type="NCBI Taxonomy" id="362788"/>
    <lineage>
        <taxon>Eukaryota</taxon>
        <taxon>Viridiplantae</taxon>
        <taxon>Streptophyta</taxon>
        <taxon>Embryophyta</taxon>
        <taxon>Tracheophyta</taxon>
        <taxon>Spermatophyta</taxon>
        <taxon>Magnoliopsida</taxon>
        <taxon>eudicotyledons</taxon>
        <taxon>Gunneridae</taxon>
        <taxon>Pentapetalae</taxon>
        <taxon>rosids</taxon>
        <taxon>fabids</taxon>
        <taxon>Fabales</taxon>
        <taxon>Fabaceae</taxon>
        <taxon>Caesalpinioideae</taxon>
        <taxon>Cassia clade</taxon>
        <taxon>Senna</taxon>
    </lineage>
</organism>
<name>A0A834TKN2_9FABA</name>